<feature type="repeat" description="ANK" evidence="3">
    <location>
        <begin position="254"/>
        <end position="286"/>
    </location>
</feature>
<keyword evidence="5" id="KW-1185">Reference proteome</keyword>
<dbReference type="AlphaFoldDB" id="A0A9W8RUH2"/>
<proteinExistence type="predicted"/>
<dbReference type="InterPro" id="IPR002110">
    <property type="entry name" value="Ankyrin_rpt"/>
</dbReference>
<evidence type="ECO:0000256" key="1">
    <source>
        <dbReference type="ARBA" id="ARBA00022737"/>
    </source>
</evidence>
<dbReference type="OrthoDB" id="194358at2759"/>
<dbReference type="Proteomes" id="UP001152049">
    <property type="component" value="Unassembled WGS sequence"/>
</dbReference>
<evidence type="ECO:0000256" key="3">
    <source>
        <dbReference type="PROSITE-ProRule" id="PRU00023"/>
    </source>
</evidence>
<keyword evidence="1" id="KW-0677">Repeat</keyword>
<sequence length="587" mass="65263">MSRYGTPLQCAVGGFLVFSDVEPLSRGLCNQFSESRLQSIQRENTVELLLNAGAQATLRVYTPVMRSSLLSLAAYNVQFSFDFETIERLIRFGIDVDEEDLPSFAQSYGFIKKIWKPPVRFKHNFEEGKAVLSLLDALRHRQSSELPRRAEDRLYQVTLSFAREMELDIPKDLVESSIDDQDPRKFILSAIEANDVALLESFPSFRRCEVVELVGVDAERPDWTPLHVAVNAKSLDSLKILLDWGCDPNATGKYGVTPVHLCGDDEHEEFLRALLRYGASTVALNNESGTIWHISSRFSSLRILNILYQQDNQNSTRQKVSDMGDTPVDLQHLTDLELKDKNQETPMHHAARSGSVSSVEFLAERGGNVDAVSASGKTPLHLAVQHRHVGCIKALLNQSAKQRLCNAGCSPLIYAYITGDAAIVQALQTRLNSLTVSASTISIQGARKMADSLRMAIQQNDIGACKRIHALGCSVDVEIHPGRLTPLVFAIYQKRGSELVQWLLNNNAKVSTLTWHSPRSLYLTAAHLALAYPVFNPLLSILVSRYLDEGGEFSARHPNPMVIAIGSRNTEGLLEFLSILKHSRQAT</sequence>
<feature type="repeat" description="ANK" evidence="3">
    <location>
        <begin position="375"/>
        <end position="407"/>
    </location>
</feature>
<dbReference type="PROSITE" id="PS50088">
    <property type="entry name" value="ANK_REPEAT"/>
    <property type="match status" value="4"/>
</dbReference>
<accession>A0A9W8RUH2</accession>
<dbReference type="PANTHER" id="PTHR24171">
    <property type="entry name" value="ANKYRIN REPEAT DOMAIN-CONTAINING PROTEIN 39-RELATED"/>
    <property type="match status" value="1"/>
</dbReference>
<dbReference type="SMART" id="SM00248">
    <property type="entry name" value="ANK"/>
    <property type="match status" value="7"/>
</dbReference>
<dbReference type="InterPro" id="IPR036770">
    <property type="entry name" value="Ankyrin_rpt-contain_sf"/>
</dbReference>
<evidence type="ECO:0000313" key="5">
    <source>
        <dbReference type="Proteomes" id="UP001152049"/>
    </source>
</evidence>
<keyword evidence="2 3" id="KW-0040">ANK repeat</keyword>
<evidence type="ECO:0000313" key="4">
    <source>
        <dbReference type="EMBL" id="KAJ4253822.1"/>
    </source>
</evidence>
<feature type="repeat" description="ANK" evidence="3">
    <location>
        <begin position="221"/>
        <end position="253"/>
    </location>
</feature>
<gene>
    <name evidence="4" type="ORF">NW762_010217</name>
</gene>
<evidence type="ECO:0008006" key="6">
    <source>
        <dbReference type="Google" id="ProtNLM"/>
    </source>
</evidence>
<dbReference type="Pfam" id="PF12796">
    <property type="entry name" value="Ank_2"/>
    <property type="match status" value="2"/>
</dbReference>
<dbReference type="SUPFAM" id="SSF48403">
    <property type="entry name" value="Ankyrin repeat"/>
    <property type="match status" value="2"/>
</dbReference>
<name>A0A9W8RUH2_9HYPO</name>
<evidence type="ECO:0000256" key="2">
    <source>
        <dbReference type="ARBA" id="ARBA00023043"/>
    </source>
</evidence>
<comment type="caution">
    <text evidence="4">The sequence shown here is derived from an EMBL/GenBank/DDBJ whole genome shotgun (WGS) entry which is preliminary data.</text>
</comment>
<feature type="repeat" description="ANK" evidence="3">
    <location>
        <begin position="342"/>
        <end position="374"/>
    </location>
</feature>
<dbReference type="PROSITE" id="PS50297">
    <property type="entry name" value="ANK_REP_REGION"/>
    <property type="match status" value="3"/>
</dbReference>
<dbReference type="EMBL" id="JAOQAZ010000023">
    <property type="protein sequence ID" value="KAJ4253822.1"/>
    <property type="molecule type" value="Genomic_DNA"/>
</dbReference>
<protein>
    <recommendedName>
        <fullName evidence="6">Ankyrin repeat protein</fullName>
    </recommendedName>
</protein>
<dbReference type="Gene3D" id="1.25.40.20">
    <property type="entry name" value="Ankyrin repeat-containing domain"/>
    <property type="match status" value="2"/>
</dbReference>
<reference evidence="4" key="1">
    <citation type="submission" date="2022-09" db="EMBL/GenBank/DDBJ databases">
        <title>Fusarium specimens isolated from Avocado Roots.</title>
        <authorList>
            <person name="Stajich J."/>
            <person name="Roper C."/>
            <person name="Heimlech-Rivalta G."/>
        </authorList>
    </citation>
    <scope>NUCLEOTIDE SEQUENCE</scope>
    <source>
        <strain evidence="4">CF00136</strain>
    </source>
</reference>
<organism evidence="4 5">
    <name type="scientific">Fusarium torreyae</name>
    <dbReference type="NCBI Taxonomy" id="1237075"/>
    <lineage>
        <taxon>Eukaryota</taxon>
        <taxon>Fungi</taxon>
        <taxon>Dikarya</taxon>
        <taxon>Ascomycota</taxon>
        <taxon>Pezizomycotina</taxon>
        <taxon>Sordariomycetes</taxon>
        <taxon>Hypocreomycetidae</taxon>
        <taxon>Hypocreales</taxon>
        <taxon>Nectriaceae</taxon>
        <taxon>Fusarium</taxon>
    </lineage>
</organism>